<dbReference type="AlphaFoldDB" id="A0A6G4TUJ0"/>
<dbReference type="Pfam" id="PF13796">
    <property type="entry name" value="Sensor"/>
    <property type="match status" value="1"/>
</dbReference>
<organism evidence="3 4">
    <name type="scientific">Streptomyces coryli</name>
    <dbReference type="NCBI Taxonomy" id="1128680"/>
    <lineage>
        <taxon>Bacteria</taxon>
        <taxon>Bacillati</taxon>
        <taxon>Actinomycetota</taxon>
        <taxon>Actinomycetes</taxon>
        <taxon>Kitasatosporales</taxon>
        <taxon>Streptomycetaceae</taxon>
        <taxon>Streptomyces</taxon>
    </lineage>
</organism>
<evidence type="ECO:0000313" key="4">
    <source>
        <dbReference type="Proteomes" id="UP000481583"/>
    </source>
</evidence>
<keyword evidence="1" id="KW-0812">Transmembrane</keyword>
<feature type="transmembrane region" description="Helical" evidence="1">
    <location>
        <begin position="54"/>
        <end position="74"/>
    </location>
</feature>
<keyword evidence="1" id="KW-1133">Transmembrane helix</keyword>
<evidence type="ECO:0000313" key="3">
    <source>
        <dbReference type="EMBL" id="NGN63544.1"/>
    </source>
</evidence>
<dbReference type="EMBL" id="JAAKZV010000016">
    <property type="protein sequence ID" value="NGN63544.1"/>
    <property type="molecule type" value="Genomic_DNA"/>
</dbReference>
<proteinExistence type="predicted"/>
<protein>
    <recommendedName>
        <fullName evidence="2">Putative sensor domain-containing protein</fullName>
    </recommendedName>
</protein>
<sequence>MTPRSAAYETGRASHSGRADRFWRELGYLLAGLPIGIAAFVVAVTGVAVGAASFAVVLGLPVLAGALAAARFFARGERARVAAVTGRPVPEPRYRKAAGSGLGRMLSALKDPQSWRDLGHMLVAFPLRVVSFSLALTWTLGAVGELLYITWSWALPRDGGEGGLLDLMFGISSRAADIGFHTGIGVVLALTAVPVLHGLTALQTGTARALLTNPASSYSR</sequence>
<keyword evidence="1" id="KW-0472">Membrane</keyword>
<feature type="transmembrane region" description="Helical" evidence="1">
    <location>
        <begin position="26"/>
        <end position="48"/>
    </location>
</feature>
<name>A0A6G4TUJ0_9ACTN</name>
<keyword evidence="4" id="KW-1185">Reference proteome</keyword>
<dbReference type="InterPro" id="IPR025828">
    <property type="entry name" value="Put_sensor_dom"/>
</dbReference>
<reference evidence="3 4" key="1">
    <citation type="submission" date="2020-02" db="EMBL/GenBank/DDBJ databases">
        <title>Whole-genome analyses of novel actinobacteria.</title>
        <authorList>
            <person name="Sahin N."/>
        </authorList>
    </citation>
    <scope>NUCLEOTIDE SEQUENCE [LARGE SCALE GENOMIC DNA]</scope>
    <source>
        <strain evidence="3 4">A7024</strain>
    </source>
</reference>
<accession>A0A6G4TUJ0</accession>
<evidence type="ECO:0000259" key="2">
    <source>
        <dbReference type="Pfam" id="PF13796"/>
    </source>
</evidence>
<comment type="caution">
    <text evidence="3">The sequence shown here is derived from an EMBL/GenBank/DDBJ whole genome shotgun (WGS) entry which is preliminary data.</text>
</comment>
<gene>
    <name evidence="3" type="ORF">G5C51_06445</name>
</gene>
<dbReference type="Proteomes" id="UP000481583">
    <property type="component" value="Unassembled WGS sequence"/>
</dbReference>
<feature type="transmembrane region" description="Helical" evidence="1">
    <location>
        <begin position="129"/>
        <end position="151"/>
    </location>
</feature>
<feature type="transmembrane region" description="Helical" evidence="1">
    <location>
        <begin position="178"/>
        <end position="199"/>
    </location>
</feature>
<feature type="domain" description="Putative sensor" evidence="2">
    <location>
        <begin position="28"/>
        <end position="211"/>
    </location>
</feature>
<evidence type="ECO:0000256" key="1">
    <source>
        <dbReference type="SAM" id="Phobius"/>
    </source>
</evidence>